<accession>A0A951UUA4</accession>
<keyword evidence="8" id="KW-0699">rRNA-binding</keyword>
<keyword evidence="3 8" id="KW-0507">mRNA processing</keyword>
<feature type="binding site" evidence="8">
    <location>
        <position position="123"/>
    </location>
    <ligand>
        <name>Mg(2+)</name>
        <dbReference type="ChEBI" id="CHEBI:18420"/>
    </ligand>
</feature>
<dbReference type="Gene3D" id="3.30.160.20">
    <property type="match status" value="1"/>
</dbReference>
<comment type="catalytic activity">
    <reaction evidence="1 8">
        <text>Endonucleolytic cleavage to 5'-phosphomonoester.</text>
        <dbReference type="EC" id="3.1.26.3"/>
    </reaction>
</comment>
<dbReference type="GO" id="GO:0046872">
    <property type="term" value="F:metal ion binding"/>
    <property type="evidence" value="ECO:0007669"/>
    <property type="project" value="UniProtKB-KW"/>
</dbReference>
<comment type="cofactor">
    <cofactor evidence="8">
        <name>Mg(2+)</name>
        <dbReference type="ChEBI" id="CHEBI:18420"/>
    </cofactor>
</comment>
<dbReference type="GO" id="GO:0006397">
    <property type="term" value="P:mRNA processing"/>
    <property type="evidence" value="ECO:0007669"/>
    <property type="project" value="UniProtKB-UniRule"/>
</dbReference>
<dbReference type="InterPro" id="IPR000999">
    <property type="entry name" value="RNase_III_dom"/>
</dbReference>
<dbReference type="Proteomes" id="UP000729701">
    <property type="component" value="Unassembled WGS sequence"/>
</dbReference>
<proteinExistence type="inferred from homology"/>
<keyword evidence="7 8" id="KW-0694">RNA-binding</keyword>
<reference evidence="11" key="1">
    <citation type="submission" date="2021-05" db="EMBL/GenBank/DDBJ databases">
        <authorList>
            <person name="Pietrasiak N."/>
            <person name="Ward R."/>
            <person name="Stajich J.E."/>
            <person name="Kurbessoian T."/>
        </authorList>
    </citation>
    <scope>NUCLEOTIDE SEQUENCE</scope>
    <source>
        <strain evidence="11">GSE-NOS-MK-12-04C</strain>
    </source>
</reference>
<dbReference type="InterPro" id="IPR036389">
    <property type="entry name" value="RNase_III_sf"/>
</dbReference>
<comment type="caution">
    <text evidence="11">The sequence shown here is derived from an EMBL/GenBank/DDBJ whole genome shotgun (WGS) entry which is preliminary data.</text>
</comment>
<feature type="domain" description="DRBM" evidence="9">
    <location>
        <begin position="165"/>
        <end position="235"/>
    </location>
</feature>
<dbReference type="HAMAP" id="MF_00104">
    <property type="entry name" value="RNase_III"/>
    <property type="match status" value="1"/>
</dbReference>
<evidence type="ECO:0000256" key="4">
    <source>
        <dbReference type="ARBA" id="ARBA00022722"/>
    </source>
</evidence>
<evidence type="ECO:0000313" key="12">
    <source>
        <dbReference type="Proteomes" id="UP000729701"/>
    </source>
</evidence>
<comment type="similarity">
    <text evidence="2">Belongs to the ribonuclease III family.</text>
</comment>
<dbReference type="SUPFAM" id="SSF69065">
    <property type="entry name" value="RNase III domain-like"/>
    <property type="match status" value="1"/>
</dbReference>
<keyword evidence="8" id="KW-0819">tRNA processing</keyword>
<dbReference type="PROSITE" id="PS50142">
    <property type="entry name" value="RNASE_3_2"/>
    <property type="match status" value="1"/>
</dbReference>
<evidence type="ECO:0000256" key="6">
    <source>
        <dbReference type="ARBA" id="ARBA00022801"/>
    </source>
</evidence>
<comment type="function">
    <text evidence="8">Digests double-stranded RNA. Involved in the processing of primary rRNA transcript to yield the immediate precursors to the large and small rRNAs (23S and 16S). Processes some mRNAs, and tRNAs when they are encoded in the rRNA operon. Processes pre-crRNA and tracrRNA of type II CRISPR loci if present in the organism.</text>
</comment>
<dbReference type="PANTHER" id="PTHR11207:SF0">
    <property type="entry name" value="RIBONUCLEASE 3"/>
    <property type="match status" value="1"/>
</dbReference>
<dbReference type="AlphaFoldDB" id="A0A951UUA4"/>
<dbReference type="GO" id="GO:0003725">
    <property type="term" value="F:double-stranded RNA binding"/>
    <property type="evidence" value="ECO:0007669"/>
    <property type="project" value="TreeGrafter"/>
</dbReference>
<dbReference type="PANTHER" id="PTHR11207">
    <property type="entry name" value="RIBONUCLEASE III"/>
    <property type="match status" value="1"/>
</dbReference>
<dbReference type="GO" id="GO:0019843">
    <property type="term" value="F:rRNA binding"/>
    <property type="evidence" value="ECO:0007669"/>
    <property type="project" value="UniProtKB-KW"/>
</dbReference>
<sequence>MSLVYPRRQRQLENLVQKFGLPPEAPIQWQLLDLALTHPTVSETANYEQLEFVGDAVVRLVAAIVLWENYADCSVGDFAAIRSVLVSDRILAQLALSYGLELYLLVAGSATVDKVGQESRLADAFEAVLGALYLSTQNLELIRSWLDPYFKELAAEIRLDPARLNYKAALQEWTQAQHKVLPEYRVVEANQPHHNEERFIAEVWLHEQKLGEGKGRSIKAAEQAAAKVAFSSLATNN</sequence>
<feature type="active site" evidence="8">
    <location>
        <position position="55"/>
    </location>
</feature>
<dbReference type="InterPro" id="IPR011907">
    <property type="entry name" value="RNase_III"/>
</dbReference>
<dbReference type="GO" id="GO:0008033">
    <property type="term" value="P:tRNA processing"/>
    <property type="evidence" value="ECO:0007669"/>
    <property type="project" value="UniProtKB-KW"/>
</dbReference>
<keyword evidence="8" id="KW-0460">Magnesium</keyword>
<dbReference type="GO" id="GO:0004525">
    <property type="term" value="F:ribonuclease III activity"/>
    <property type="evidence" value="ECO:0007669"/>
    <property type="project" value="UniProtKB-UniRule"/>
</dbReference>
<organism evidence="11 12">
    <name type="scientific">Cyanomargarita calcarea GSE-NOS-MK-12-04C</name>
    <dbReference type="NCBI Taxonomy" id="2839659"/>
    <lineage>
        <taxon>Bacteria</taxon>
        <taxon>Bacillati</taxon>
        <taxon>Cyanobacteriota</taxon>
        <taxon>Cyanophyceae</taxon>
        <taxon>Nostocales</taxon>
        <taxon>Cyanomargaritaceae</taxon>
        <taxon>Cyanomargarita</taxon>
    </lineage>
</organism>
<keyword evidence="8" id="KW-0698">rRNA processing</keyword>
<keyword evidence="8" id="KW-0963">Cytoplasm</keyword>
<evidence type="ECO:0000256" key="2">
    <source>
        <dbReference type="ARBA" id="ARBA00010183"/>
    </source>
</evidence>
<dbReference type="EC" id="3.1.26.3" evidence="8"/>
<evidence type="ECO:0000256" key="5">
    <source>
        <dbReference type="ARBA" id="ARBA00022759"/>
    </source>
</evidence>
<keyword evidence="8" id="KW-0479">Metal-binding</keyword>
<evidence type="ECO:0000256" key="8">
    <source>
        <dbReference type="HAMAP-Rule" id="MF_00104"/>
    </source>
</evidence>
<dbReference type="PROSITE" id="PS00517">
    <property type="entry name" value="RNASE_3_1"/>
    <property type="match status" value="1"/>
</dbReference>
<dbReference type="EMBL" id="JAHHGZ010000024">
    <property type="protein sequence ID" value="MBW4669809.1"/>
    <property type="molecule type" value="Genomic_DNA"/>
</dbReference>
<evidence type="ECO:0000259" key="10">
    <source>
        <dbReference type="PROSITE" id="PS50142"/>
    </source>
</evidence>
<dbReference type="CDD" id="cd10845">
    <property type="entry name" value="DSRM_RNAse_III_family"/>
    <property type="match status" value="1"/>
</dbReference>
<feature type="domain" description="RNase III" evidence="10">
    <location>
        <begin position="12"/>
        <end position="137"/>
    </location>
</feature>
<evidence type="ECO:0000256" key="7">
    <source>
        <dbReference type="ARBA" id="ARBA00022884"/>
    </source>
</evidence>
<dbReference type="GO" id="GO:0010468">
    <property type="term" value="P:regulation of gene expression"/>
    <property type="evidence" value="ECO:0007669"/>
    <property type="project" value="TreeGrafter"/>
</dbReference>
<evidence type="ECO:0000313" key="11">
    <source>
        <dbReference type="EMBL" id="MBW4669809.1"/>
    </source>
</evidence>
<dbReference type="Gene3D" id="1.10.1520.10">
    <property type="entry name" value="Ribonuclease III domain"/>
    <property type="match status" value="1"/>
</dbReference>
<dbReference type="SMART" id="SM00358">
    <property type="entry name" value="DSRM"/>
    <property type="match status" value="1"/>
</dbReference>
<name>A0A951UUA4_9CYAN</name>
<keyword evidence="6 8" id="KW-0378">Hydrolase</keyword>
<dbReference type="SUPFAM" id="SSF54768">
    <property type="entry name" value="dsRNA-binding domain-like"/>
    <property type="match status" value="1"/>
</dbReference>
<evidence type="ECO:0000259" key="9">
    <source>
        <dbReference type="PROSITE" id="PS50137"/>
    </source>
</evidence>
<dbReference type="CDD" id="cd00593">
    <property type="entry name" value="RIBOc"/>
    <property type="match status" value="1"/>
</dbReference>
<evidence type="ECO:0000256" key="3">
    <source>
        <dbReference type="ARBA" id="ARBA00022664"/>
    </source>
</evidence>
<reference evidence="11" key="2">
    <citation type="journal article" date="2022" name="Microbiol. Resour. Announc.">
        <title>Metagenome Sequencing to Explore Phylogenomics of Terrestrial Cyanobacteria.</title>
        <authorList>
            <person name="Ward R.D."/>
            <person name="Stajich J.E."/>
            <person name="Johansen J.R."/>
            <person name="Huntemann M."/>
            <person name="Clum A."/>
            <person name="Foster B."/>
            <person name="Foster B."/>
            <person name="Roux S."/>
            <person name="Palaniappan K."/>
            <person name="Varghese N."/>
            <person name="Mukherjee S."/>
            <person name="Reddy T.B.K."/>
            <person name="Daum C."/>
            <person name="Copeland A."/>
            <person name="Chen I.A."/>
            <person name="Ivanova N.N."/>
            <person name="Kyrpides N.C."/>
            <person name="Shapiro N."/>
            <person name="Eloe-Fadrosh E.A."/>
            <person name="Pietrasiak N."/>
        </authorList>
    </citation>
    <scope>NUCLEOTIDE SEQUENCE</scope>
    <source>
        <strain evidence="11">GSE-NOS-MK-12-04C</strain>
    </source>
</reference>
<feature type="active site" evidence="8">
    <location>
        <position position="126"/>
    </location>
</feature>
<dbReference type="InterPro" id="IPR014720">
    <property type="entry name" value="dsRBD_dom"/>
</dbReference>
<dbReference type="Pfam" id="PF00035">
    <property type="entry name" value="dsrm"/>
    <property type="match status" value="1"/>
</dbReference>
<comment type="subunit">
    <text evidence="8">Homodimer.</text>
</comment>
<dbReference type="Pfam" id="PF00636">
    <property type="entry name" value="Ribonuclease_3"/>
    <property type="match status" value="1"/>
</dbReference>
<dbReference type="NCBIfam" id="TIGR02191">
    <property type="entry name" value="RNaseIII"/>
    <property type="match status" value="1"/>
</dbReference>
<feature type="binding site" evidence="8">
    <location>
        <position position="51"/>
    </location>
    <ligand>
        <name>Mg(2+)</name>
        <dbReference type="ChEBI" id="CHEBI:18420"/>
    </ligand>
</feature>
<dbReference type="GO" id="GO:0006364">
    <property type="term" value="P:rRNA processing"/>
    <property type="evidence" value="ECO:0007669"/>
    <property type="project" value="UniProtKB-UniRule"/>
</dbReference>
<dbReference type="PROSITE" id="PS50137">
    <property type="entry name" value="DS_RBD"/>
    <property type="match status" value="1"/>
</dbReference>
<protein>
    <recommendedName>
        <fullName evidence="8">Ribonuclease 3</fullName>
        <ecNumber evidence="8">3.1.26.3</ecNumber>
    </recommendedName>
    <alternativeName>
        <fullName evidence="8">Ribonuclease III</fullName>
        <shortName evidence="8">RNase III</shortName>
    </alternativeName>
</protein>
<feature type="binding site" evidence="8">
    <location>
        <position position="126"/>
    </location>
    <ligand>
        <name>Mg(2+)</name>
        <dbReference type="ChEBI" id="CHEBI:18420"/>
    </ligand>
</feature>
<comment type="subcellular location">
    <subcellularLocation>
        <location evidence="8">Cytoplasm</location>
    </subcellularLocation>
</comment>
<dbReference type="GO" id="GO:0005737">
    <property type="term" value="C:cytoplasm"/>
    <property type="evidence" value="ECO:0007669"/>
    <property type="project" value="UniProtKB-SubCell"/>
</dbReference>
<gene>
    <name evidence="8 11" type="primary">rnc</name>
    <name evidence="11" type="ORF">KME60_20950</name>
</gene>
<keyword evidence="5 8" id="KW-0255">Endonuclease</keyword>
<dbReference type="SMART" id="SM00535">
    <property type="entry name" value="RIBOc"/>
    <property type="match status" value="1"/>
</dbReference>
<keyword evidence="4 8" id="KW-0540">Nuclease</keyword>
<evidence type="ECO:0000256" key="1">
    <source>
        <dbReference type="ARBA" id="ARBA00000109"/>
    </source>
</evidence>